<organism evidence="4 5">
    <name type="scientific">Mauremys mutica</name>
    <name type="common">yellowpond turtle</name>
    <dbReference type="NCBI Taxonomy" id="74926"/>
    <lineage>
        <taxon>Eukaryota</taxon>
        <taxon>Metazoa</taxon>
        <taxon>Chordata</taxon>
        <taxon>Craniata</taxon>
        <taxon>Vertebrata</taxon>
        <taxon>Euteleostomi</taxon>
        <taxon>Archelosauria</taxon>
        <taxon>Testudinata</taxon>
        <taxon>Testudines</taxon>
        <taxon>Cryptodira</taxon>
        <taxon>Durocryptodira</taxon>
        <taxon>Testudinoidea</taxon>
        <taxon>Geoemydidae</taxon>
        <taxon>Geoemydinae</taxon>
        <taxon>Mauremys</taxon>
    </lineage>
</organism>
<accession>A0A9D3XT57</accession>
<reference evidence="4" key="1">
    <citation type="submission" date="2021-09" db="EMBL/GenBank/DDBJ databases">
        <title>The genome of Mauremys mutica provides insights into the evolution of semi-aquatic lifestyle.</title>
        <authorList>
            <person name="Gong S."/>
            <person name="Gao Y."/>
        </authorList>
    </citation>
    <scope>NUCLEOTIDE SEQUENCE</scope>
    <source>
        <strain evidence="4">MM-2020</strain>
        <tissue evidence="4">Muscle</tissue>
    </source>
</reference>
<dbReference type="AlphaFoldDB" id="A0A9D3XT57"/>
<dbReference type="SMART" id="SM00674">
    <property type="entry name" value="CENPB"/>
    <property type="match status" value="1"/>
</dbReference>
<dbReference type="SUPFAM" id="SSF48295">
    <property type="entry name" value="TrpR-like"/>
    <property type="match status" value="1"/>
</dbReference>
<feature type="compositionally biased region" description="Low complexity" evidence="2">
    <location>
        <begin position="168"/>
        <end position="178"/>
    </location>
</feature>
<dbReference type="InterPro" id="IPR010921">
    <property type="entry name" value="Trp_repressor/repl_initiator"/>
</dbReference>
<sequence length="214" mass="23744">MAGRKDPIMAPARRRKFEASFKLKVVNFAKEHNCAAASQYGVTEKMARDWKANEDALKSMPGSKCALRRGTPHWSELEKHITDMVHEHRQNGYVVTQNKIRMFALQWAKSNPDHSKGFKATVSWRTRFLERHNLVLRQKTRIAQKLPADLDGKGREKGSGRATGLERANSAAAAASSNRTEPLPGLPGHDRERHNFGPTGTSAGGGGTDEPPPR</sequence>
<keyword evidence="1" id="KW-0238">DNA-binding</keyword>
<dbReference type="EMBL" id="JAHDVG010000463">
    <property type="protein sequence ID" value="KAH1185658.1"/>
    <property type="molecule type" value="Genomic_DNA"/>
</dbReference>
<protein>
    <recommendedName>
        <fullName evidence="3">HTH CENPB-type domain-containing protein</fullName>
    </recommendedName>
</protein>
<dbReference type="InterPro" id="IPR006600">
    <property type="entry name" value="HTH_CenpB_DNA-bd_dom"/>
</dbReference>
<evidence type="ECO:0000313" key="5">
    <source>
        <dbReference type="Proteomes" id="UP000827986"/>
    </source>
</evidence>
<feature type="region of interest" description="Disordered" evidence="2">
    <location>
        <begin position="146"/>
        <end position="214"/>
    </location>
</feature>
<dbReference type="Pfam" id="PF09607">
    <property type="entry name" value="BrkDBD"/>
    <property type="match status" value="1"/>
</dbReference>
<name>A0A9D3XT57_9SAUR</name>
<evidence type="ECO:0000259" key="3">
    <source>
        <dbReference type="PROSITE" id="PS51253"/>
    </source>
</evidence>
<dbReference type="GO" id="GO:0043565">
    <property type="term" value="F:sequence-specific DNA binding"/>
    <property type="evidence" value="ECO:0007669"/>
    <property type="project" value="InterPro"/>
</dbReference>
<evidence type="ECO:0000256" key="2">
    <source>
        <dbReference type="SAM" id="MobiDB-lite"/>
    </source>
</evidence>
<feature type="compositionally biased region" description="Basic and acidic residues" evidence="2">
    <location>
        <begin position="148"/>
        <end position="159"/>
    </location>
</feature>
<dbReference type="Proteomes" id="UP000827986">
    <property type="component" value="Unassembled WGS sequence"/>
</dbReference>
<evidence type="ECO:0000313" key="4">
    <source>
        <dbReference type="EMBL" id="KAH1185658.1"/>
    </source>
</evidence>
<proteinExistence type="predicted"/>
<dbReference type="SUPFAM" id="SSF46689">
    <property type="entry name" value="Homeodomain-like"/>
    <property type="match status" value="1"/>
</dbReference>
<dbReference type="InterPro" id="IPR009057">
    <property type="entry name" value="Homeodomain-like_sf"/>
</dbReference>
<feature type="domain" description="HTH CENPB-type" evidence="3">
    <location>
        <begin position="65"/>
        <end position="138"/>
    </location>
</feature>
<dbReference type="InterPro" id="IPR018586">
    <property type="entry name" value="Brinker_DNA-bd"/>
</dbReference>
<comment type="caution">
    <text evidence="4">The sequence shown here is derived from an EMBL/GenBank/DDBJ whole genome shotgun (WGS) entry which is preliminary data.</text>
</comment>
<dbReference type="PROSITE" id="PS51253">
    <property type="entry name" value="HTH_CENPB"/>
    <property type="match status" value="1"/>
</dbReference>
<dbReference type="Pfam" id="PF03221">
    <property type="entry name" value="HTH_Tnp_Tc5"/>
    <property type="match status" value="1"/>
</dbReference>
<evidence type="ECO:0000256" key="1">
    <source>
        <dbReference type="ARBA" id="ARBA00023125"/>
    </source>
</evidence>
<dbReference type="Gene3D" id="1.10.10.60">
    <property type="entry name" value="Homeodomain-like"/>
    <property type="match status" value="2"/>
</dbReference>
<gene>
    <name evidence="4" type="ORF">KIL84_018407</name>
</gene>
<keyword evidence="5" id="KW-1185">Reference proteome</keyword>